<dbReference type="Pfam" id="PF00797">
    <property type="entry name" value="Acetyltransf_2"/>
    <property type="match status" value="1"/>
</dbReference>
<comment type="caution">
    <text evidence="3">The sequence shown here is derived from an EMBL/GenBank/DDBJ whole genome shotgun (WGS) entry which is preliminary data.</text>
</comment>
<keyword evidence="2" id="KW-0012">Acyltransferase</keyword>
<dbReference type="Proteomes" id="UP000800039">
    <property type="component" value="Unassembled WGS sequence"/>
</dbReference>
<proteinExistence type="inferred from homology"/>
<evidence type="ECO:0000313" key="3">
    <source>
        <dbReference type="EMBL" id="KAF1845388.1"/>
    </source>
</evidence>
<dbReference type="EMBL" id="ML976616">
    <property type="protein sequence ID" value="KAF1845388.1"/>
    <property type="molecule type" value="Genomic_DNA"/>
</dbReference>
<comment type="similarity">
    <text evidence="1 2">Belongs to the arylamine N-acetyltransferase family.</text>
</comment>
<organism evidence="3 4">
    <name type="scientific">Cucurbitaria berberidis CBS 394.84</name>
    <dbReference type="NCBI Taxonomy" id="1168544"/>
    <lineage>
        <taxon>Eukaryota</taxon>
        <taxon>Fungi</taxon>
        <taxon>Dikarya</taxon>
        <taxon>Ascomycota</taxon>
        <taxon>Pezizomycotina</taxon>
        <taxon>Dothideomycetes</taxon>
        <taxon>Pleosporomycetidae</taxon>
        <taxon>Pleosporales</taxon>
        <taxon>Pleosporineae</taxon>
        <taxon>Cucurbitariaceae</taxon>
        <taxon>Cucurbitaria</taxon>
    </lineage>
</organism>
<keyword evidence="2" id="KW-0808">Transferase</keyword>
<dbReference type="PRINTS" id="PR01543">
    <property type="entry name" value="ANATRNSFRASE"/>
</dbReference>
<dbReference type="InterPro" id="IPR038765">
    <property type="entry name" value="Papain-like_cys_pep_sf"/>
</dbReference>
<dbReference type="SUPFAM" id="SSF54001">
    <property type="entry name" value="Cysteine proteinases"/>
    <property type="match status" value="1"/>
</dbReference>
<dbReference type="GeneID" id="63850588"/>
<evidence type="ECO:0000256" key="2">
    <source>
        <dbReference type="RuleBase" id="RU003452"/>
    </source>
</evidence>
<dbReference type="OrthoDB" id="10260017at2759"/>
<dbReference type="InterPro" id="IPR053710">
    <property type="entry name" value="Arylamine_NAT_domain_sf"/>
</dbReference>
<dbReference type="GO" id="GO:0016407">
    <property type="term" value="F:acetyltransferase activity"/>
    <property type="evidence" value="ECO:0007669"/>
    <property type="project" value="InterPro"/>
</dbReference>
<dbReference type="Gene3D" id="3.30.2140.20">
    <property type="match status" value="1"/>
</dbReference>
<accession>A0A9P4GG05</accession>
<reference evidence="3" key="1">
    <citation type="submission" date="2020-01" db="EMBL/GenBank/DDBJ databases">
        <authorList>
            <consortium name="DOE Joint Genome Institute"/>
            <person name="Haridas S."/>
            <person name="Albert R."/>
            <person name="Binder M."/>
            <person name="Bloem J."/>
            <person name="Labutti K."/>
            <person name="Salamov A."/>
            <person name="Andreopoulos B."/>
            <person name="Baker S.E."/>
            <person name="Barry K."/>
            <person name="Bills G."/>
            <person name="Bluhm B.H."/>
            <person name="Cannon C."/>
            <person name="Castanera R."/>
            <person name="Culley D.E."/>
            <person name="Daum C."/>
            <person name="Ezra D."/>
            <person name="Gonzalez J.B."/>
            <person name="Henrissat B."/>
            <person name="Kuo A."/>
            <person name="Liang C."/>
            <person name="Lipzen A."/>
            <person name="Lutzoni F."/>
            <person name="Magnuson J."/>
            <person name="Mondo S."/>
            <person name="Nolan M."/>
            <person name="Ohm R."/>
            <person name="Pangilinan J."/>
            <person name="Park H.-J."/>
            <person name="Ramirez L."/>
            <person name="Alfaro M."/>
            <person name="Sun H."/>
            <person name="Tritt A."/>
            <person name="Yoshinaga Y."/>
            <person name="Zwiers L.-H."/>
            <person name="Turgeon B.G."/>
            <person name="Goodwin S.B."/>
            <person name="Spatafora J.W."/>
            <person name="Crous P.W."/>
            <person name="Grigoriev I.V."/>
        </authorList>
    </citation>
    <scope>NUCLEOTIDE SEQUENCE</scope>
    <source>
        <strain evidence="3">CBS 394.84</strain>
    </source>
</reference>
<gene>
    <name evidence="3" type="ORF">K460DRAFT_366280</name>
</gene>
<evidence type="ECO:0000256" key="1">
    <source>
        <dbReference type="ARBA" id="ARBA00006547"/>
    </source>
</evidence>
<dbReference type="InterPro" id="IPR001447">
    <property type="entry name" value="Arylamine_N-AcTrfase"/>
</dbReference>
<protein>
    <submittedName>
        <fullName evidence="3">Arylamine N-acetyltransferase 1</fullName>
    </submittedName>
</protein>
<name>A0A9P4GG05_9PLEO</name>
<dbReference type="PANTHER" id="PTHR11786:SF0">
    <property type="entry name" value="ARYLAMINE N-ACETYLTRANSFERASE 4-RELATED"/>
    <property type="match status" value="1"/>
</dbReference>
<keyword evidence="4" id="KW-1185">Reference proteome</keyword>
<dbReference type="PANTHER" id="PTHR11786">
    <property type="entry name" value="N-HYDROXYARYLAMINE O-ACETYLTRANSFERASE"/>
    <property type="match status" value="1"/>
</dbReference>
<dbReference type="AlphaFoldDB" id="A0A9P4GG05"/>
<evidence type="ECO:0000313" key="4">
    <source>
        <dbReference type="Proteomes" id="UP000800039"/>
    </source>
</evidence>
<dbReference type="RefSeq" id="XP_040787951.1">
    <property type="nucleotide sequence ID" value="XM_040933337.1"/>
</dbReference>
<sequence>MAAEQHRSAYSKEQMARYLDRLKLPHGERHFDVAAFNPNDALAYLALLQKHHLAEIPFENLTLHYSVHRQVSLHPEELFKKIIGDNNGRGGYCMENNGLFGTLLHSLGFNVYSAGARVFDHGQWTGWSHMVNFVKIGGTKYHVDVGFGAEGPVVPMPLDRSGAIQQHISPATTRLQYRNIPGTTDPDQRFWVYEYRRNGASDWEIKYSYTELEFFPQDYAVMNYFTSTTQRTFFTRIVVVEKKILGRDGDMAGNLILMGNSLKRRIHWEKEKEVEFHSEAERLDALQKYFNISFGAAERDGIRGLPSEIK</sequence>